<dbReference type="InterPro" id="IPR000551">
    <property type="entry name" value="MerR-type_HTH_dom"/>
</dbReference>
<dbReference type="Pfam" id="PF13411">
    <property type="entry name" value="MerR_1"/>
    <property type="match status" value="1"/>
</dbReference>
<keyword evidence="5" id="KW-0175">Coiled coil</keyword>
<keyword evidence="3" id="KW-0238">DNA-binding</keyword>
<accession>A0ABP9WQ22</accession>
<dbReference type="Proteomes" id="UP001408594">
    <property type="component" value="Unassembled WGS sequence"/>
</dbReference>
<dbReference type="PANTHER" id="PTHR30204">
    <property type="entry name" value="REDOX-CYCLING DRUG-SENSING TRANSCRIPTIONAL ACTIVATOR SOXR"/>
    <property type="match status" value="1"/>
</dbReference>
<sequence>MTTTTTTTTTMRIGALAAATGVPASTIRYYEQIGLLPGVTRSEGGSRRYPDEAILRLQMIRALQALGFTLEQMQVFFQPEGQAPEHEQVLATINGQLASLQALIASLRDKHRTLTEVRALLERAWASGRCATDDELRALLGSVAHGPKNKAE</sequence>
<protein>
    <recommendedName>
        <fullName evidence="6">HTH merR-type domain-containing protein</fullName>
    </recommendedName>
</protein>
<evidence type="ECO:0000256" key="1">
    <source>
        <dbReference type="ARBA" id="ARBA00022491"/>
    </source>
</evidence>
<organism evidence="7 8">
    <name type="scientific">Microbulbifer aestuariivivens</name>
    <dbReference type="NCBI Taxonomy" id="1908308"/>
    <lineage>
        <taxon>Bacteria</taxon>
        <taxon>Pseudomonadati</taxon>
        <taxon>Pseudomonadota</taxon>
        <taxon>Gammaproteobacteria</taxon>
        <taxon>Cellvibrionales</taxon>
        <taxon>Microbulbiferaceae</taxon>
        <taxon>Microbulbifer</taxon>
    </lineage>
</organism>
<dbReference type="SUPFAM" id="SSF46955">
    <property type="entry name" value="Putative DNA-binding domain"/>
    <property type="match status" value="1"/>
</dbReference>
<proteinExistence type="predicted"/>
<dbReference type="Gene3D" id="1.10.1660.10">
    <property type="match status" value="1"/>
</dbReference>
<dbReference type="PANTHER" id="PTHR30204:SF69">
    <property type="entry name" value="MERR-FAMILY TRANSCRIPTIONAL REGULATOR"/>
    <property type="match status" value="1"/>
</dbReference>
<keyword evidence="1" id="KW-0678">Repressor</keyword>
<evidence type="ECO:0000256" key="5">
    <source>
        <dbReference type="SAM" id="Coils"/>
    </source>
</evidence>
<evidence type="ECO:0000313" key="8">
    <source>
        <dbReference type="Proteomes" id="UP001408594"/>
    </source>
</evidence>
<evidence type="ECO:0000259" key="6">
    <source>
        <dbReference type="PROSITE" id="PS50937"/>
    </source>
</evidence>
<dbReference type="InterPro" id="IPR047057">
    <property type="entry name" value="MerR_fam"/>
</dbReference>
<evidence type="ECO:0000313" key="7">
    <source>
        <dbReference type="EMBL" id="GAA5525301.1"/>
    </source>
</evidence>
<evidence type="ECO:0000256" key="4">
    <source>
        <dbReference type="ARBA" id="ARBA00023163"/>
    </source>
</evidence>
<keyword evidence="2" id="KW-0805">Transcription regulation</keyword>
<feature type="coiled-coil region" evidence="5">
    <location>
        <begin position="90"/>
        <end position="117"/>
    </location>
</feature>
<dbReference type="SMART" id="SM00422">
    <property type="entry name" value="HTH_MERR"/>
    <property type="match status" value="1"/>
</dbReference>
<feature type="domain" description="HTH merR-type" evidence="6">
    <location>
        <begin position="10"/>
        <end position="79"/>
    </location>
</feature>
<dbReference type="InterPro" id="IPR009061">
    <property type="entry name" value="DNA-bd_dom_put_sf"/>
</dbReference>
<name>A0ABP9WQ22_9GAMM</name>
<evidence type="ECO:0000256" key="2">
    <source>
        <dbReference type="ARBA" id="ARBA00023015"/>
    </source>
</evidence>
<keyword evidence="4" id="KW-0804">Transcription</keyword>
<evidence type="ECO:0000256" key="3">
    <source>
        <dbReference type="ARBA" id="ARBA00023125"/>
    </source>
</evidence>
<dbReference type="EMBL" id="BAABRT010000013">
    <property type="protein sequence ID" value="GAA5525301.1"/>
    <property type="molecule type" value="Genomic_DNA"/>
</dbReference>
<keyword evidence="8" id="KW-1185">Reference proteome</keyword>
<dbReference type="RefSeq" id="WP_345550892.1">
    <property type="nucleotide sequence ID" value="NZ_BAABRT010000013.1"/>
</dbReference>
<reference evidence="7 8" key="1">
    <citation type="submission" date="2024-02" db="EMBL/GenBank/DDBJ databases">
        <title>Microbulbifer aestuariivivens NBRC 112533.</title>
        <authorList>
            <person name="Ichikawa N."/>
            <person name="Katano-Makiyama Y."/>
            <person name="Hidaka K."/>
        </authorList>
    </citation>
    <scope>NUCLEOTIDE SEQUENCE [LARGE SCALE GENOMIC DNA]</scope>
    <source>
        <strain evidence="7 8">NBRC 112533</strain>
    </source>
</reference>
<dbReference type="PROSITE" id="PS50937">
    <property type="entry name" value="HTH_MERR_2"/>
    <property type="match status" value="1"/>
</dbReference>
<comment type="caution">
    <text evidence="7">The sequence shown here is derived from an EMBL/GenBank/DDBJ whole genome shotgun (WGS) entry which is preliminary data.</text>
</comment>
<dbReference type="PRINTS" id="PR00040">
    <property type="entry name" value="HTHMERR"/>
</dbReference>
<gene>
    <name evidence="7" type="ORF">Maes01_01867</name>
</gene>